<evidence type="ECO:0000313" key="2">
    <source>
        <dbReference type="Proteomes" id="UP000265618"/>
    </source>
</evidence>
<dbReference type="EMBL" id="BDIP01008292">
    <property type="protein sequence ID" value="GIQ91764.1"/>
    <property type="molecule type" value="Genomic_DNA"/>
</dbReference>
<protein>
    <submittedName>
        <fullName evidence="1">Uncharacterized protein</fullName>
    </submittedName>
</protein>
<dbReference type="AlphaFoldDB" id="A0A9K3DA64"/>
<keyword evidence="2" id="KW-1185">Reference proteome</keyword>
<proteinExistence type="predicted"/>
<gene>
    <name evidence="1" type="ORF">KIPB_015159</name>
</gene>
<dbReference type="Proteomes" id="UP000265618">
    <property type="component" value="Unassembled WGS sequence"/>
</dbReference>
<feature type="non-terminal residue" evidence="1">
    <location>
        <position position="1"/>
    </location>
</feature>
<reference evidence="1 2" key="1">
    <citation type="journal article" date="2018" name="PLoS ONE">
        <title>The draft genome of Kipferlia bialata reveals reductive genome evolution in fornicate parasites.</title>
        <authorList>
            <person name="Tanifuji G."/>
            <person name="Takabayashi S."/>
            <person name="Kume K."/>
            <person name="Takagi M."/>
            <person name="Nakayama T."/>
            <person name="Kamikawa R."/>
            <person name="Inagaki Y."/>
            <person name="Hashimoto T."/>
        </authorList>
    </citation>
    <scope>NUCLEOTIDE SEQUENCE [LARGE SCALE GENOMIC DNA]</scope>
    <source>
        <strain evidence="1">NY0173</strain>
    </source>
</reference>
<evidence type="ECO:0000313" key="1">
    <source>
        <dbReference type="EMBL" id="GIQ91764.1"/>
    </source>
</evidence>
<comment type="caution">
    <text evidence="1">The sequence shown here is derived from an EMBL/GenBank/DDBJ whole genome shotgun (WGS) entry which is preliminary data.</text>
</comment>
<organism evidence="1 2">
    <name type="scientific">Kipferlia bialata</name>
    <dbReference type="NCBI Taxonomy" id="797122"/>
    <lineage>
        <taxon>Eukaryota</taxon>
        <taxon>Metamonada</taxon>
        <taxon>Carpediemonas-like organisms</taxon>
        <taxon>Kipferlia</taxon>
    </lineage>
</organism>
<name>A0A9K3DA64_9EUKA</name>
<sequence length="79" mass="8440">MYIQCGQEAINPTAAQAQVANVYLRALTASPGAPSWGLLLRSARHGSFVVSALRFPPLHAALEACYAPRPSDVHRPISV</sequence>
<accession>A0A9K3DA64</accession>